<keyword evidence="5" id="KW-0443">Lipid metabolism</keyword>
<evidence type="ECO:0000256" key="2">
    <source>
        <dbReference type="ARBA" id="ARBA00022603"/>
    </source>
</evidence>
<dbReference type="Pfam" id="PF02353">
    <property type="entry name" value="CMAS"/>
    <property type="match status" value="1"/>
</dbReference>
<feature type="active site" evidence="6">
    <location>
        <position position="388"/>
    </location>
</feature>
<dbReference type="PANTHER" id="PTHR43667:SF2">
    <property type="entry name" value="FATTY ACID C-METHYL TRANSFERASE"/>
    <property type="match status" value="1"/>
</dbReference>
<evidence type="ECO:0000313" key="7">
    <source>
        <dbReference type="EMBL" id="SES63883.1"/>
    </source>
</evidence>
<sequence>MEKLATSSATKALPTFLKFYKQQVHNILAATSGACIVIHEDGDTVQYGDIDAALKIQLTVLDQSLYKDFVMGGSIGVAEAFIEGKWTTDNLPELIKLFAINKQQLDAIEEQVGLFSKIKRKAYAWVTQNTVSGSKKNILAHYDLGNELYRHFLDDSMMYSSAVYPNEDASLAQAQQYKLQQICEKLDLQPGENVVEIGTGWGGFAIYAAKHYDVHVTTTTISDAQYEWAKQRIEKEGLSDKITLLNKDYRSLVGQFDKLVSIEMIEAVGHKYFPTFFNVCQQLLKPSGKMLIQAITINDQQYKDYLKGTDFIQRYIFPGGCLPAISELSKQVAEQTRGTIERIDDIGLDYAKTLSHWRENFLQNWDTIATYGFDERFKRLWLYYFGYCEGAFLARHTSTIHLLIRT</sequence>
<evidence type="ECO:0000256" key="1">
    <source>
        <dbReference type="ARBA" id="ARBA00010815"/>
    </source>
</evidence>
<proteinExistence type="inferred from homology"/>
<dbReference type="EMBL" id="FOHK01000001">
    <property type="protein sequence ID" value="SES63883.1"/>
    <property type="molecule type" value="Genomic_DNA"/>
</dbReference>
<name>A0A1H9Y4W2_THASX</name>
<dbReference type="InterPro" id="IPR003333">
    <property type="entry name" value="CMAS"/>
</dbReference>
<dbReference type="PIRSF" id="PIRSF003085">
    <property type="entry name" value="CMAS"/>
    <property type="match status" value="1"/>
</dbReference>
<keyword evidence="3" id="KW-0808">Transferase</keyword>
<dbReference type="AlphaFoldDB" id="A0A1H9Y4W2"/>
<dbReference type="STRING" id="349064.SAMN05660429_00075"/>
<dbReference type="SUPFAM" id="SSF53335">
    <property type="entry name" value="S-adenosyl-L-methionine-dependent methyltransferases"/>
    <property type="match status" value="1"/>
</dbReference>
<keyword evidence="8" id="KW-1185">Reference proteome</keyword>
<dbReference type="Gene3D" id="3.40.50.150">
    <property type="entry name" value="Vaccinia Virus protein VP39"/>
    <property type="match status" value="1"/>
</dbReference>
<evidence type="ECO:0000256" key="6">
    <source>
        <dbReference type="PIRSR" id="PIRSR003085-1"/>
    </source>
</evidence>
<evidence type="ECO:0000313" key="8">
    <source>
        <dbReference type="Proteomes" id="UP000199308"/>
    </source>
</evidence>
<reference evidence="7 8" key="1">
    <citation type="submission" date="2016-10" db="EMBL/GenBank/DDBJ databases">
        <authorList>
            <person name="de Groot N.N."/>
        </authorList>
    </citation>
    <scope>NUCLEOTIDE SEQUENCE [LARGE SCALE GENOMIC DNA]</scope>
    <source>
        <strain evidence="7 8">DSM 19706</strain>
    </source>
</reference>
<dbReference type="GO" id="GO:0032259">
    <property type="term" value="P:methylation"/>
    <property type="evidence" value="ECO:0007669"/>
    <property type="project" value="UniProtKB-KW"/>
</dbReference>
<dbReference type="Proteomes" id="UP000199308">
    <property type="component" value="Unassembled WGS sequence"/>
</dbReference>
<dbReference type="GO" id="GO:0008168">
    <property type="term" value="F:methyltransferase activity"/>
    <property type="evidence" value="ECO:0007669"/>
    <property type="project" value="UniProtKB-KW"/>
</dbReference>
<keyword evidence="4" id="KW-0949">S-adenosyl-L-methionine</keyword>
<organism evidence="7 8">
    <name type="scientific">Thalassotalea agarivorans</name>
    <name type="common">Thalassomonas agarivorans</name>
    <dbReference type="NCBI Taxonomy" id="349064"/>
    <lineage>
        <taxon>Bacteria</taxon>
        <taxon>Pseudomonadati</taxon>
        <taxon>Pseudomonadota</taxon>
        <taxon>Gammaproteobacteria</taxon>
        <taxon>Alteromonadales</taxon>
        <taxon>Colwelliaceae</taxon>
        <taxon>Thalassotalea</taxon>
    </lineage>
</organism>
<dbReference type="GO" id="GO:0008610">
    <property type="term" value="P:lipid biosynthetic process"/>
    <property type="evidence" value="ECO:0007669"/>
    <property type="project" value="InterPro"/>
</dbReference>
<evidence type="ECO:0000256" key="4">
    <source>
        <dbReference type="ARBA" id="ARBA00022691"/>
    </source>
</evidence>
<dbReference type="RefSeq" id="WP_407705098.1">
    <property type="nucleotide sequence ID" value="NZ_AP027363.1"/>
</dbReference>
<dbReference type="InterPro" id="IPR029063">
    <property type="entry name" value="SAM-dependent_MTases_sf"/>
</dbReference>
<gene>
    <name evidence="7" type="ORF">SAMN05660429_00075</name>
</gene>
<dbReference type="InterPro" id="IPR050723">
    <property type="entry name" value="CFA/CMAS"/>
</dbReference>
<protein>
    <submittedName>
        <fullName evidence="7">Cyclopropane-fatty-acyl-phospholipid synthase</fullName>
    </submittedName>
</protein>
<evidence type="ECO:0000256" key="3">
    <source>
        <dbReference type="ARBA" id="ARBA00022679"/>
    </source>
</evidence>
<evidence type="ECO:0000256" key="5">
    <source>
        <dbReference type="ARBA" id="ARBA00023098"/>
    </source>
</evidence>
<dbReference type="CDD" id="cd02440">
    <property type="entry name" value="AdoMet_MTases"/>
    <property type="match status" value="1"/>
</dbReference>
<keyword evidence="2" id="KW-0489">Methyltransferase</keyword>
<dbReference type="PANTHER" id="PTHR43667">
    <property type="entry name" value="CYCLOPROPANE-FATTY-ACYL-PHOSPHOLIPID SYNTHASE"/>
    <property type="match status" value="1"/>
</dbReference>
<comment type="similarity">
    <text evidence="1">Belongs to the CFA/CMAS family.</text>
</comment>
<dbReference type="PROSITE" id="PS51257">
    <property type="entry name" value="PROKAR_LIPOPROTEIN"/>
    <property type="match status" value="1"/>
</dbReference>
<accession>A0A1H9Y4W2</accession>